<dbReference type="EMBL" id="CP000554">
    <property type="protein sequence ID" value="ABM77778.1"/>
    <property type="molecule type" value="Genomic_DNA"/>
</dbReference>
<evidence type="ECO:0000313" key="2">
    <source>
        <dbReference type="EMBL" id="ABM77778.1"/>
    </source>
</evidence>
<dbReference type="Proteomes" id="UP000002274">
    <property type="component" value="Chromosome"/>
</dbReference>
<name>A2C8G8_PROM3</name>
<dbReference type="BioCyc" id="PMAR59922:G1G80-929-MONOMER"/>
<sequence>MLVPDLSNGLDPFSPWGIALLTFGVVFTFCIPFFLIKSDDFNPDKGSKAYQDEMRAKKIASLYPKKP</sequence>
<evidence type="ECO:0000313" key="3">
    <source>
        <dbReference type="Proteomes" id="UP000002274"/>
    </source>
</evidence>
<dbReference type="KEGG" id="pmf:P9303_10291"/>
<protein>
    <submittedName>
        <fullName evidence="2">Uncharacterized protein</fullName>
    </submittedName>
</protein>
<proteinExistence type="predicted"/>
<keyword evidence="1" id="KW-1133">Transmembrane helix</keyword>
<feature type="transmembrane region" description="Helical" evidence="1">
    <location>
        <begin position="16"/>
        <end position="36"/>
    </location>
</feature>
<dbReference type="RefSeq" id="WP_011825682.1">
    <property type="nucleotide sequence ID" value="NC_008820.1"/>
</dbReference>
<keyword evidence="1" id="KW-0812">Transmembrane</keyword>
<accession>A2C8G8</accession>
<gene>
    <name evidence="2" type="ordered locus">P9303_10291</name>
</gene>
<organism evidence="2 3">
    <name type="scientific">Prochlorococcus marinus (strain MIT 9303)</name>
    <dbReference type="NCBI Taxonomy" id="59922"/>
    <lineage>
        <taxon>Bacteria</taxon>
        <taxon>Bacillati</taxon>
        <taxon>Cyanobacteriota</taxon>
        <taxon>Cyanophyceae</taxon>
        <taxon>Synechococcales</taxon>
        <taxon>Prochlorococcaceae</taxon>
        <taxon>Prochlorococcus</taxon>
    </lineage>
</organism>
<dbReference type="HOGENOM" id="CLU_2808970_0_0_3"/>
<dbReference type="AlphaFoldDB" id="A2C8G8"/>
<evidence type="ECO:0000256" key="1">
    <source>
        <dbReference type="SAM" id="Phobius"/>
    </source>
</evidence>
<reference evidence="2 3" key="1">
    <citation type="journal article" date="2007" name="PLoS Genet.">
        <title>Patterns and implications of gene gain and loss in the evolution of Prochlorococcus.</title>
        <authorList>
            <person name="Kettler G.C."/>
            <person name="Martiny A.C."/>
            <person name="Huang K."/>
            <person name="Zucker J."/>
            <person name="Coleman M.L."/>
            <person name="Rodrigue S."/>
            <person name="Chen F."/>
            <person name="Lapidus A."/>
            <person name="Ferriera S."/>
            <person name="Johnson J."/>
            <person name="Steglich C."/>
            <person name="Church G.M."/>
            <person name="Richardson P."/>
            <person name="Chisholm S.W."/>
        </authorList>
    </citation>
    <scope>NUCLEOTIDE SEQUENCE [LARGE SCALE GENOMIC DNA]</scope>
    <source>
        <strain evidence="2 3">MIT 9303</strain>
    </source>
</reference>
<keyword evidence="1" id="KW-0472">Membrane</keyword>